<gene>
    <name evidence="3" type="ORF">VT52_003180</name>
</gene>
<dbReference type="InterPro" id="IPR014721">
    <property type="entry name" value="Ribsml_uS5_D2-typ_fold_subgr"/>
</dbReference>
<feature type="region of interest" description="Disordered" evidence="1">
    <location>
        <begin position="172"/>
        <end position="193"/>
    </location>
</feature>
<name>A0A1J4Q9N7_9ACTN</name>
<dbReference type="Pfam" id="PF13541">
    <property type="entry name" value="ChlI"/>
    <property type="match status" value="1"/>
</dbReference>
<reference evidence="3" key="1">
    <citation type="submission" date="2016-10" db="EMBL/GenBank/DDBJ databases">
        <title>Genome sequence of Streptomyces malaysiense MUSC 136.</title>
        <authorList>
            <person name="Lee L.-H."/>
            <person name="Ser H.-L."/>
        </authorList>
    </citation>
    <scope>NUCLEOTIDE SEQUENCE [LARGE SCALE GENOMIC DNA]</scope>
    <source>
        <strain evidence="3">MUSC 136</strain>
    </source>
</reference>
<evidence type="ECO:0000259" key="2">
    <source>
        <dbReference type="SMART" id="SM00382"/>
    </source>
</evidence>
<dbReference type="SUPFAM" id="SSF54211">
    <property type="entry name" value="Ribosomal protein S5 domain 2-like"/>
    <property type="match status" value="1"/>
</dbReference>
<dbReference type="Gene3D" id="3.30.230.10">
    <property type="match status" value="1"/>
</dbReference>
<feature type="domain" description="AAA+ ATPase" evidence="2">
    <location>
        <begin position="235"/>
        <end position="419"/>
    </location>
</feature>
<dbReference type="InterPro" id="IPR027417">
    <property type="entry name" value="P-loop_NTPase"/>
</dbReference>
<dbReference type="InterPro" id="IPR000523">
    <property type="entry name" value="Mg_chelatse_chII-like_cat_dom"/>
</dbReference>
<dbReference type="SMART" id="SM00382">
    <property type="entry name" value="AAA"/>
    <property type="match status" value="1"/>
</dbReference>
<dbReference type="SUPFAM" id="SSF52540">
    <property type="entry name" value="P-loop containing nucleoside triphosphate hydrolases"/>
    <property type="match status" value="1"/>
</dbReference>
<dbReference type="AlphaFoldDB" id="A0A1J4Q9N7"/>
<dbReference type="Pfam" id="PF13335">
    <property type="entry name" value="Mg_chelatase_C"/>
    <property type="match status" value="1"/>
</dbReference>
<sequence>MAFARTCSVALVGVEGVVVEVQADLEPGVAAFTLVGLPDKSLSESRDRVRAAVVNSGAQWPQKKLTVGLSPASVPKAGSGFDLSVACAVLGAAERVDPRVLADIVMIGELGLDGRVRPVRGILPAVLAAAEAGYEQVVVPECAAAEAALVPGVSVLGVRSLRQLLAVLAEEPVPEEEPDEPGRPDPLLAGLRVPGTGAATGMRGLGAVQQESDHDLADVVGQTSARTAVEVAAAGGHHLFLEGPPGAGKTMLAERLPGVLPRLTGQECLEVTAVHSVAGLLPPGRPLIDVAPYCAPHHSATMQSLVGGGPGIARPGAVSLAHRGVLFLDEAPEFHSQTLDALRQPLESGHVVIARSAGVVRFPARFLMVLAANPCPCGRFSRRDALCECPPSAIRRYQARLSGPLLDRVDLRVEVDPVTRAQLTARGTPGESTATVADRVRGARERTAARLAGTPWRTNSEVPGRELRSRFQAVGGAMDEAERNLERGVLTARGIDRVLRVAWTVADLVGHDRPDAADVALALQLRTGVPRGVPTAVGALT</sequence>
<dbReference type="InterPro" id="IPR045006">
    <property type="entry name" value="CHLI-like"/>
</dbReference>
<evidence type="ECO:0000256" key="1">
    <source>
        <dbReference type="SAM" id="MobiDB-lite"/>
    </source>
</evidence>
<evidence type="ECO:0000313" key="4">
    <source>
        <dbReference type="Proteomes" id="UP000034838"/>
    </source>
</evidence>
<evidence type="ECO:0000313" key="3">
    <source>
        <dbReference type="EMBL" id="OIK29086.1"/>
    </source>
</evidence>
<organism evidence="3 4">
    <name type="scientific">Streptomyces malaysiense</name>
    <dbReference type="NCBI Taxonomy" id="1428626"/>
    <lineage>
        <taxon>Bacteria</taxon>
        <taxon>Bacillati</taxon>
        <taxon>Actinomycetota</taxon>
        <taxon>Actinomycetes</taxon>
        <taxon>Kitasatosporales</taxon>
        <taxon>Streptomycetaceae</taxon>
        <taxon>Streptomyces</taxon>
    </lineage>
</organism>
<comment type="caution">
    <text evidence="3">The sequence shown here is derived from an EMBL/GenBank/DDBJ whole genome shotgun (WGS) entry which is preliminary data.</text>
</comment>
<keyword evidence="4" id="KW-1185">Reference proteome</keyword>
<protein>
    <submittedName>
        <fullName evidence="3">Mg chelatase-like protein</fullName>
    </submittedName>
</protein>
<dbReference type="Gene3D" id="3.40.50.300">
    <property type="entry name" value="P-loop containing nucleotide triphosphate hydrolases"/>
    <property type="match status" value="1"/>
</dbReference>
<dbReference type="GO" id="GO:0005524">
    <property type="term" value="F:ATP binding"/>
    <property type="evidence" value="ECO:0007669"/>
    <property type="project" value="InterPro"/>
</dbReference>
<dbReference type="PANTHER" id="PTHR32039">
    <property type="entry name" value="MAGNESIUM-CHELATASE SUBUNIT CHLI"/>
    <property type="match status" value="1"/>
</dbReference>
<dbReference type="Proteomes" id="UP000034838">
    <property type="component" value="Unassembled WGS sequence"/>
</dbReference>
<dbReference type="OrthoDB" id="9813147at2"/>
<dbReference type="Pfam" id="PF01078">
    <property type="entry name" value="Mg_chelatase"/>
    <property type="match status" value="1"/>
</dbReference>
<dbReference type="RefSeq" id="WP_046427286.1">
    <property type="nucleotide sequence ID" value="NZ_LBDA02000006.1"/>
</dbReference>
<dbReference type="InterPro" id="IPR025158">
    <property type="entry name" value="Mg_chelat-rel_C"/>
</dbReference>
<dbReference type="InterPro" id="IPR003593">
    <property type="entry name" value="AAA+_ATPase"/>
</dbReference>
<accession>A0A1J4Q9N7</accession>
<dbReference type="InterPro" id="IPR020568">
    <property type="entry name" value="Ribosomal_Su5_D2-typ_SF"/>
</dbReference>
<dbReference type="EMBL" id="LBDA02000006">
    <property type="protein sequence ID" value="OIK29086.1"/>
    <property type="molecule type" value="Genomic_DNA"/>
</dbReference>
<proteinExistence type="predicted"/>
<dbReference type="PANTHER" id="PTHR32039:SF7">
    <property type="entry name" value="COMPETENCE PROTEIN COMM"/>
    <property type="match status" value="1"/>
</dbReference>